<dbReference type="Proteomes" id="UP001595556">
    <property type="component" value="Unassembled WGS sequence"/>
</dbReference>
<dbReference type="RefSeq" id="WP_377305739.1">
    <property type="nucleotide sequence ID" value="NZ_CP180191.1"/>
</dbReference>
<name>A0ABV7H671_9BURK</name>
<evidence type="ECO:0000313" key="1">
    <source>
        <dbReference type="EMBL" id="MFC3149177.1"/>
    </source>
</evidence>
<sequence length="172" mass="20066">MPDDAEAAQILDRTRYRHRHLGLFLRRTEELLVTSARLMRAAAASARCADPALAALRTYFETQVKPDQTLDSHQLLEWLAAQSDAKDHREQLRMTSLWFAEDRRHLTRQWRHARDCLDSLAEGTASLLALNLVSDYCHRYRNFLHLQEESLLTWVADELKRTTRQLDSVKPK</sequence>
<evidence type="ECO:0000313" key="2">
    <source>
        <dbReference type="Proteomes" id="UP001595556"/>
    </source>
</evidence>
<dbReference type="EMBL" id="JBHRTI010000010">
    <property type="protein sequence ID" value="MFC3149177.1"/>
    <property type="molecule type" value="Genomic_DNA"/>
</dbReference>
<protein>
    <submittedName>
        <fullName evidence="1">Uncharacterized protein</fullName>
    </submittedName>
</protein>
<reference evidence="2" key="1">
    <citation type="journal article" date="2019" name="Int. J. Syst. Evol. Microbiol.">
        <title>The Global Catalogue of Microorganisms (GCM) 10K type strain sequencing project: providing services to taxonomists for standard genome sequencing and annotation.</title>
        <authorList>
            <consortium name="The Broad Institute Genomics Platform"/>
            <consortium name="The Broad Institute Genome Sequencing Center for Infectious Disease"/>
            <person name="Wu L."/>
            <person name="Ma J."/>
        </authorList>
    </citation>
    <scope>NUCLEOTIDE SEQUENCE [LARGE SCALE GENOMIC DNA]</scope>
    <source>
        <strain evidence="2">KCTC 52168</strain>
    </source>
</reference>
<comment type="caution">
    <text evidence="1">The sequence shown here is derived from an EMBL/GenBank/DDBJ whole genome shotgun (WGS) entry which is preliminary data.</text>
</comment>
<gene>
    <name evidence="1" type="ORF">ACFOEN_16260</name>
</gene>
<organism evidence="1 2">
    <name type="scientific">Piscinibacterium candidicorallinum</name>
    <dbReference type="NCBI Taxonomy" id="1793872"/>
    <lineage>
        <taxon>Bacteria</taxon>
        <taxon>Pseudomonadati</taxon>
        <taxon>Pseudomonadota</taxon>
        <taxon>Betaproteobacteria</taxon>
        <taxon>Burkholderiales</taxon>
        <taxon>Piscinibacterium</taxon>
    </lineage>
</organism>
<keyword evidence="2" id="KW-1185">Reference proteome</keyword>
<proteinExistence type="predicted"/>
<accession>A0ABV7H671</accession>